<accession>C4J8L5</accession>
<name>C4J8L5_MAIZE</name>
<proteinExistence type="evidence at transcript level"/>
<dbReference type="AlphaFoldDB" id="C4J8L5"/>
<organism evidence="1">
    <name type="scientific">Zea mays</name>
    <name type="common">Maize</name>
    <dbReference type="NCBI Taxonomy" id="4577"/>
    <lineage>
        <taxon>Eukaryota</taxon>
        <taxon>Viridiplantae</taxon>
        <taxon>Streptophyta</taxon>
        <taxon>Embryophyta</taxon>
        <taxon>Tracheophyta</taxon>
        <taxon>Spermatophyta</taxon>
        <taxon>Magnoliopsida</taxon>
        <taxon>Liliopsida</taxon>
        <taxon>Poales</taxon>
        <taxon>Poaceae</taxon>
        <taxon>PACMAD clade</taxon>
        <taxon>Panicoideae</taxon>
        <taxon>Andropogonodae</taxon>
        <taxon>Andropogoneae</taxon>
        <taxon>Tripsacinae</taxon>
        <taxon>Zea</taxon>
    </lineage>
</organism>
<dbReference type="RefSeq" id="NP_001183551.1">
    <property type="nucleotide sequence ID" value="NM_001196622.1"/>
</dbReference>
<dbReference type="EMBL" id="BT087162">
    <property type="protein sequence ID" value="ACR37515.1"/>
    <property type="molecule type" value="mRNA"/>
</dbReference>
<reference evidence="1" key="1">
    <citation type="journal article" date="2009" name="PLoS Genet.">
        <title>Sequencing, mapping, and analysis of 27,455 maize full-length cDNAs.</title>
        <authorList>
            <person name="Soderlund C."/>
            <person name="Descour A."/>
            <person name="Kudrna D."/>
            <person name="Bomhoff M."/>
            <person name="Boyd L."/>
            <person name="Currie J."/>
            <person name="Angelova A."/>
            <person name="Collura K."/>
            <person name="Wissotski M."/>
            <person name="Ashley E."/>
            <person name="Morrow D."/>
            <person name="Fernandes J."/>
            <person name="Walbot V."/>
            <person name="Yu Y."/>
        </authorList>
    </citation>
    <scope>NUCLEOTIDE SEQUENCE</scope>
    <source>
        <strain evidence="1">B73</strain>
    </source>
</reference>
<protein>
    <submittedName>
        <fullName evidence="1">Uncharacterized protein</fullName>
    </submittedName>
</protein>
<dbReference type="GeneID" id="100502126"/>
<dbReference type="KEGG" id="zma:100502126"/>
<sequence length="119" mass="12361">MEPTLVATACMSMKPSRDLITAVASVVTGVVAEGGVAASVVAEEGGVTGGVVVAVGVDLEAVVEGVTEAVVEGVRLSDRPLVQLVQERRPPLVMTIEDPWLAIIVKNANYIVPFRPIVI</sequence>
<evidence type="ECO:0000313" key="1">
    <source>
        <dbReference type="EMBL" id="ACR37515.1"/>
    </source>
</evidence>